<dbReference type="EMBL" id="CP021331">
    <property type="protein sequence ID" value="AVX06078.1"/>
    <property type="molecule type" value="Genomic_DNA"/>
</dbReference>
<dbReference type="PANTHER" id="PTHR10584:SF166">
    <property type="entry name" value="RIBOKINASE"/>
    <property type="match status" value="1"/>
</dbReference>
<keyword evidence="4 12" id="KW-0808">Transferase</keyword>
<feature type="binding site" evidence="12">
    <location>
        <position position="140"/>
    </location>
    <ligand>
        <name>substrate</name>
    </ligand>
</feature>
<feature type="domain" description="Carbohydrate kinase PfkB" evidence="13">
    <location>
        <begin position="6"/>
        <end position="280"/>
    </location>
</feature>
<feature type="binding site" evidence="12">
    <location>
        <begin position="42"/>
        <end position="46"/>
    </location>
    <ligand>
        <name>substrate</name>
    </ligand>
</feature>
<dbReference type="Gene3D" id="3.40.1190.20">
    <property type="match status" value="1"/>
</dbReference>
<dbReference type="Proteomes" id="UP000258927">
    <property type="component" value="Plasmid pHL2708X3"/>
</dbReference>
<evidence type="ECO:0000256" key="12">
    <source>
        <dbReference type="HAMAP-Rule" id="MF_01987"/>
    </source>
</evidence>
<dbReference type="PROSITE" id="PS00584">
    <property type="entry name" value="PFKB_KINASES_2"/>
    <property type="match status" value="1"/>
</dbReference>
<protein>
    <recommendedName>
        <fullName evidence="3 12">Ribokinase</fullName>
        <shortName evidence="12">RK</shortName>
        <ecNumber evidence="2 12">2.7.1.15</ecNumber>
    </recommendedName>
</protein>
<comment type="subcellular location">
    <subcellularLocation>
        <location evidence="12">Cytoplasm</location>
    </subcellularLocation>
</comment>
<evidence type="ECO:0000259" key="13">
    <source>
        <dbReference type="Pfam" id="PF00294"/>
    </source>
</evidence>
<evidence type="ECO:0000313" key="15">
    <source>
        <dbReference type="Proteomes" id="UP000258927"/>
    </source>
</evidence>
<geneLocation type="plasmid" evidence="15">
    <name>phl2708x3</name>
</geneLocation>
<dbReference type="EC" id="2.7.1.15" evidence="2 12"/>
<comment type="catalytic activity">
    <reaction evidence="12">
        <text>D-ribose + ATP = D-ribose 5-phosphate + ADP + H(+)</text>
        <dbReference type="Rhea" id="RHEA:13697"/>
        <dbReference type="ChEBI" id="CHEBI:15378"/>
        <dbReference type="ChEBI" id="CHEBI:30616"/>
        <dbReference type="ChEBI" id="CHEBI:47013"/>
        <dbReference type="ChEBI" id="CHEBI:78346"/>
        <dbReference type="ChEBI" id="CHEBI:456216"/>
        <dbReference type="EC" id="2.7.1.15"/>
    </reaction>
</comment>
<evidence type="ECO:0000256" key="6">
    <source>
        <dbReference type="ARBA" id="ARBA00022741"/>
    </source>
</evidence>
<dbReference type="InterPro" id="IPR002139">
    <property type="entry name" value="Ribo/fructo_kinase"/>
</dbReference>
<dbReference type="UniPathway" id="UPA00916">
    <property type="reaction ID" value="UER00889"/>
</dbReference>
<evidence type="ECO:0000256" key="8">
    <source>
        <dbReference type="ARBA" id="ARBA00022840"/>
    </source>
</evidence>
<evidence type="ECO:0000256" key="7">
    <source>
        <dbReference type="ARBA" id="ARBA00022777"/>
    </source>
</evidence>
<dbReference type="PANTHER" id="PTHR10584">
    <property type="entry name" value="SUGAR KINASE"/>
    <property type="match status" value="1"/>
</dbReference>
<keyword evidence="5 12" id="KW-0479">Metal-binding</keyword>
<keyword evidence="12" id="KW-0963">Cytoplasm</keyword>
<dbReference type="GO" id="GO:0019303">
    <property type="term" value="P:D-ribose catabolic process"/>
    <property type="evidence" value="ECO:0007669"/>
    <property type="project" value="UniProtKB-UniRule"/>
</dbReference>
<evidence type="ECO:0000313" key="14">
    <source>
        <dbReference type="EMBL" id="AVX06078.1"/>
    </source>
</evidence>
<dbReference type="CDD" id="cd01174">
    <property type="entry name" value="ribokinase"/>
    <property type="match status" value="1"/>
</dbReference>
<evidence type="ECO:0000256" key="5">
    <source>
        <dbReference type="ARBA" id="ARBA00022723"/>
    </source>
</evidence>
<keyword evidence="6 12" id="KW-0547">Nucleotide-binding</keyword>
<dbReference type="AlphaFoldDB" id="A0A2R4MJC8"/>
<dbReference type="GO" id="GO:0004747">
    <property type="term" value="F:ribokinase activity"/>
    <property type="evidence" value="ECO:0007669"/>
    <property type="project" value="UniProtKB-UniRule"/>
</dbReference>
<keyword evidence="8 12" id="KW-0067">ATP-binding</keyword>
<keyword evidence="15" id="KW-1185">Reference proteome</keyword>
<dbReference type="RefSeq" id="WP_117397025.1">
    <property type="nucleotide sequence ID" value="NZ_CP021331.1"/>
</dbReference>
<comment type="function">
    <text evidence="12">Catalyzes the phosphorylation of ribose at O-5 in a reaction requiring ATP and magnesium. The resulting D-ribose-5-phosphate can then be used either for sythesis of nucleotides, histidine, and tryptophan, or as a component of the pentose phosphate pathway.</text>
</comment>
<keyword evidence="10 12" id="KW-0630">Potassium</keyword>
<feature type="binding site" evidence="12">
    <location>
        <begin position="208"/>
        <end position="213"/>
    </location>
    <ligand>
        <name>ATP</name>
        <dbReference type="ChEBI" id="CHEBI:30616"/>
    </ligand>
</feature>
<accession>A0A2R4MJC8</accession>
<dbReference type="InterPro" id="IPR029056">
    <property type="entry name" value="Ribokinase-like"/>
</dbReference>
<dbReference type="InterPro" id="IPR011877">
    <property type="entry name" value="Ribokinase"/>
</dbReference>
<evidence type="ECO:0000256" key="3">
    <source>
        <dbReference type="ARBA" id="ARBA00016943"/>
    </source>
</evidence>
<dbReference type="InterPro" id="IPR002173">
    <property type="entry name" value="Carboh/pur_kinase_PfkB_CS"/>
</dbReference>
<feature type="binding site" evidence="12">
    <location>
        <position position="271"/>
    </location>
    <ligand>
        <name>K(+)</name>
        <dbReference type="ChEBI" id="CHEBI:29103"/>
    </ligand>
</feature>
<feature type="binding site" evidence="12">
    <location>
        <position position="276"/>
    </location>
    <ligand>
        <name>K(+)</name>
        <dbReference type="ChEBI" id="CHEBI:29103"/>
    </ligand>
</feature>
<feature type="binding site" evidence="12">
    <location>
        <position position="274"/>
    </location>
    <ligand>
        <name>K(+)</name>
        <dbReference type="ChEBI" id="CHEBI:29103"/>
    </ligand>
</feature>
<dbReference type="KEGG" id="mmyr:MXMO3_03575"/>
<evidence type="ECO:0000256" key="11">
    <source>
        <dbReference type="ARBA" id="ARBA00023277"/>
    </source>
</evidence>
<sequence length="302" mass="30792">MGALGKVCVVGSINLDLMVQVDHAPAPGETIMGQMLGKMPGGKGFNQAVAAHRCGASTQFVGQVGADSDAQHLRKVCAQIGLSDRYLRTNPKAPTGTAYISCQTGGENSIIVVPGANEQLDLTQLPHALSDADLMMVQMEIGPQAAKTAMAISQHLGVLTLLNAAPSRDVGSEHLALVDILVVNETEAEDLGGFDALRQAGPSLIVVTLGANGVMWAEHDGPAQTASAFPINAVDTTGSGDAFCGAFASALASGHSIEDAIGHASAAGALTATAMGAQTDNLSSENIQAMISNSPQTQQVIL</sequence>
<feature type="binding site" evidence="12">
    <location>
        <position position="237"/>
    </location>
    <ligand>
        <name>K(+)</name>
        <dbReference type="ChEBI" id="CHEBI:29103"/>
    </ligand>
</feature>
<proteinExistence type="inferred from homology"/>
<evidence type="ECO:0000256" key="10">
    <source>
        <dbReference type="ARBA" id="ARBA00022958"/>
    </source>
</evidence>
<dbReference type="HAMAP" id="MF_01987">
    <property type="entry name" value="Ribokinase"/>
    <property type="match status" value="1"/>
</dbReference>
<feature type="binding site" evidence="12">
    <location>
        <begin position="14"/>
        <end position="16"/>
    </location>
    <ligand>
        <name>substrate</name>
    </ligand>
</feature>
<evidence type="ECO:0000256" key="1">
    <source>
        <dbReference type="ARBA" id="ARBA00005380"/>
    </source>
</evidence>
<evidence type="ECO:0000256" key="4">
    <source>
        <dbReference type="ARBA" id="ARBA00022679"/>
    </source>
</evidence>
<name>A0A2R4MJC8_9HYPH</name>
<feature type="active site" description="Proton acceptor" evidence="12">
    <location>
        <position position="241"/>
    </location>
</feature>
<dbReference type="InterPro" id="IPR011611">
    <property type="entry name" value="PfkB_dom"/>
</dbReference>
<dbReference type="SUPFAM" id="SSF53613">
    <property type="entry name" value="Ribokinase-like"/>
    <property type="match status" value="1"/>
</dbReference>
<keyword evidence="11 12" id="KW-0119">Carbohydrate metabolism</keyword>
<gene>
    <name evidence="12" type="primary">rbsK</name>
    <name evidence="14" type="ORF">MXMO3_03575</name>
</gene>
<comment type="activity regulation">
    <text evidence="12">Activated by a monovalent cation that binds near, but not in, the active site. The most likely occupant of the site in vivo is potassium. Ion binding induces a conformational change that may alter substrate affinity.</text>
</comment>
<keyword evidence="9 12" id="KW-0460">Magnesium</keyword>
<comment type="cofactor">
    <cofactor evidence="12">
        <name>Mg(2+)</name>
        <dbReference type="ChEBI" id="CHEBI:18420"/>
    </cofactor>
    <text evidence="12">Requires a divalent cation, most likely magnesium in vivo, as an electrophilic catalyst to aid phosphoryl group transfer. It is the chelate of the metal and the nucleotide that is the actual substrate.</text>
</comment>
<keyword evidence="14" id="KW-0614">Plasmid</keyword>
<comment type="caution">
    <text evidence="12">Lacks conserved residue(s) required for the propagation of feature annotation.</text>
</comment>
<dbReference type="Pfam" id="PF00294">
    <property type="entry name" value="PfkB"/>
    <property type="match status" value="1"/>
</dbReference>
<evidence type="ECO:0000256" key="9">
    <source>
        <dbReference type="ARBA" id="ARBA00022842"/>
    </source>
</evidence>
<keyword evidence="7 12" id="KW-0418">Kinase</keyword>
<feature type="binding site" evidence="12">
    <location>
        <begin position="240"/>
        <end position="241"/>
    </location>
    <ligand>
        <name>ATP</name>
        <dbReference type="ChEBI" id="CHEBI:30616"/>
    </ligand>
</feature>
<reference evidence="14 15" key="1">
    <citation type="submission" date="2017-05" db="EMBL/GenBank/DDBJ databases">
        <title>Genome Analysis of Maritalea myrionectae HL2708#5.</title>
        <authorList>
            <consortium name="Cotde Inc.-PKNU"/>
            <person name="Jang D."/>
            <person name="Oh H.-M."/>
        </authorList>
    </citation>
    <scope>NUCLEOTIDE SEQUENCE [LARGE SCALE GENOMIC DNA]</scope>
    <source>
        <strain evidence="14 15">HL2708#5</strain>
        <plasmid evidence="15">phl2708x3</plasmid>
    </source>
</reference>
<comment type="similarity">
    <text evidence="1">Belongs to the carbohydrate kinase pfkB family.</text>
</comment>
<dbReference type="PRINTS" id="PR00990">
    <property type="entry name" value="RIBOKINASE"/>
</dbReference>
<organism evidence="14 15">
    <name type="scientific">Maritalea myrionectae</name>
    <dbReference type="NCBI Taxonomy" id="454601"/>
    <lineage>
        <taxon>Bacteria</taxon>
        <taxon>Pseudomonadati</taxon>
        <taxon>Pseudomonadota</taxon>
        <taxon>Alphaproteobacteria</taxon>
        <taxon>Hyphomicrobiales</taxon>
        <taxon>Devosiaceae</taxon>
        <taxon>Maritalea</taxon>
    </lineage>
</organism>
<dbReference type="GO" id="GO:0005524">
    <property type="term" value="F:ATP binding"/>
    <property type="evidence" value="ECO:0007669"/>
    <property type="project" value="UniProtKB-UniRule"/>
</dbReference>
<comment type="subunit">
    <text evidence="12">Homodimer.</text>
</comment>
<dbReference type="GO" id="GO:0046872">
    <property type="term" value="F:metal ion binding"/>
    <property type="evidence" value="ECO:0007669"/>
    <property type="project" value="UniProtKB-KW"/>
</dbReference>
<evidence type="ECO:0000256" key="2">
    <source>
        <dbReference type="ARBA" id="ARBA00012035"/>
    </source>
</evidence>
<feature type="binding site" evidence="12">
    <location>
        <position position="241"/>
    </location>
    <ligand>
        <name>substrate</name>
    </ligand>
</feature>
<feature type="binding site" evidence="12">
    <location>
        <position position="184"/>
    </location>
    <ligand>
        <name>ATP</name>
        <dbReference type="ChEBI" id="CHEBI:30616"/>
    </ligand>
</feature>
<feature type="binding site" evidence="12">
    <location>
        <position position="235"/>
    </location>
    <ligand>
        <name>K(+)</name>
        <dbReference type="ChEBI" id="CHEBI:29103"/>
    </ligand>
</feature>
<comment type="pathway">
    <text evidence="12">Carbohydrate metabolism; D-ribose degradation; D-ribose 5-phosphate from beta-D-ribopyranose: step 2/2.</text>
</comment>
<comment type="similarity">
    <text evidence="12">Belongs to the carbohydrate kinase PfkB family. Ribokinase subfamily.</text>
</comment>
<dbReference type="GO" id="GO:0005829">
    <property type="term" value="C:cytosol"/>
    <property type="evidence" value="ECO:0007669"/>
    <property type="project" value="TreeGrafter"/>
</dbReference>